<dbReference type="Gene3D" id="3.10.100.10">
    <property type="entry name" value="Mannose-Binding Protein A, subunit A"/>
    <property type="match status" value="1"/>
</dbReference>
<evidence type="ECO:0000313" key="3">
    <source>
        <dbReference type="Proteomes" id="UP001152795"/>
    </source>
</evidence>
<proteinExistence type="predicted"/>
<dbReference type="Gene3D" id="3.40.50.1110">
    <property type="entry name" value="SGNH hydrolase"/>
    <property type="match status" value="1"/>
</dbReference>
<accession>A0A6S7IY33</accession>
<evidence type="ECO:0000313" key="2">
    <source>
        <dbReference type="EMBL" id="CAB4024385.1"/>
    </source>
</evidence>
<dbReference type="Pfam" id="PF00059">
    <property type="entry name" value="Lectin_C"/>
    <property type="match status" value="1"/>
</dbReference>
<dbReference type="CDD" id="cd00037">
    <property type="entry name" value="CLECT"/>
    <property type="match status" value="1"/>
</dbReference>
<feature type="compositionally biased region" description="Basic and acidic residues" evidence="1">
    <location>
        <begin position="171"/>
        <end position="191"/>
    </location>
</feature>
<reference evidence="2" key="1">
    <citation type="submission" date="2020-04" db="EMBL/GenBank/DDBJ databases">
        <authorList>
            <person name="Alioto T."/>
            <person name="Alioto T."/>
            <person name="Gomez Garrido J."/>
        </authorList>
    </citation>
    <scope>NUCLEOTIDE SEQUENCE</scope>
    <source>
        <strain evidence="2">A484AB</strain>
    </source>
</reference>
<feature type="region of interest" description="Disordered" evidence="1">
    <location>
        <begin position="163"/>
        <end position="218"/>
    </location>
</feature>
<protein>
    <submittedName>
        <fullName evidence="2">Uncharacterized protein</fullName>
    </submittedName>
</protein>
<gene>
    <name evidence="2" type="ORF">PACLA_8A065767</name>
</gene>
<evidence type="ECO:0000256" key="1">
    <source>
        <dbReference type="SAM" id="MobiDB-lite"/>
    </source>
</evidence>
<dbReference type="InterPro" id="IPR016186">
    <property type="entry name" value="C-type_lectin-like/link_sf"/>
</dbReference>
<dbReference type="SUPFAM" id="SSF56436">
    <property type="entry name" value="C-type lectin-like"/>
    <property type="match status" value="1"/>
</dbReference>
<dbReference type="AlphaFoldDB" id="A0A6S7IY33"/>
<dbReference type="SUPFAM" id="SSF52266">
    <property type="entry name" value="SGNH hydrolase"/>
    <property type="match status" value="1"/>
</dbReference>
<keyword evidence="3" id="KW-1185">Reference proteome</keyword>
<dbReference type="Proteomes" id="UP001152795">
    <property type="component" value="Unassembled WGS sequence"/>
</dbReference>
<organism evidence="2 3">
    <name type="scientific">Paramuricea clavata</name>
    <name type="common">Red gorgonian</name>
    <name type="synonym">Violescent sea-whip</name>
    <dbReference type="NCBI Taxonomy" id="317549"/>
    <lineage>
        <taxon>Eukaryota</taxon>
        <taxon>Metazoa</taxon>
        <taxon>Cnidaria</taxon>
        <taxon>Anthozoa</taxon>
        <taxon>Octocorallia</taxon>
        <taxon>Malacalcyonacea</taxon>
        <taxon>Plexauridae</taxon>
        <taxon>Paramuricea</taxon>
    </lineage>
</organism>
<name>A0A6S7IY33_PARCT</name>
<dbReference type="OrthoDB" id="408760at2759"/>
<sequence length="218" mass="24767">MAMPKSQEVIAFLVDKLSSKKHYTWPYFVGLRKIDEEWEWIDDTPLSRGLSDKIESNFHSCAVIQEGSLRKMPCNFKAGYICEMKTGIEASRVLTVGDSLTKGYFHGGKRFHPYGAKLEVLLNKDDHRCFVVEISGKNGEQSDNMLQRLSHYLNTRIRKTLVTGSVPTENLPDKSHEAPKRERRPLVKKGDTAVVDHSSTSSQPEPQYSDIDDTDTDF</sequence>
<dbReference type="InterPro" id="IPR036514">
    <property type="entry name" value="SGNH_hydro_sf"/>
</dbReference>
<comment type="caution">
    <text evidence="2">The sequence shown here is derived from an EMBL/GenBank/DDBJ whole genome shotgun (WGS) entry which is preliminary data.</text>
</comment>
<dbReference type="InterPro" id="IPR001304">
    <property type="entry name" value="C-type_lectin-like"/>
</dbReference>
<dbReference type="PROSITE" id="PS50041">
    <property type="entry name" value="C_TYPE_LECTIN_2"/>
    <property type="match status" value="1"/>
</dbReference>
<dbReference type="EMBL" id="CACRXK020013001">
    <property type="protein sequence ID" value="CAB4024385.1"/>
    <property type="molecule type" value="Genomic_DNA"/>
</dbReference>
<dbReference type="InterPro" id="IPR016187">
    <property type="entry name" value="CTDL_fold"/>
</dbReference>
<feature type="compositionally biased region" description="Polar residues" evidence="1">
    <location>
        <begin position="197"/>
        <end position="206"/>
    </location>
</feature>